<dbReference type="EMBL" id="WPHG01000003">
    <property type="protein sequence ID" value="MVA98612.1"/>
    <property type="molecule type" value="Genomic_DNA"/>
</dbReference>
<feature type="transmembrane region" description="Helical" evidence="2">
    <location>
        <begin position="356"/>
        <end position="373"/>
    </location>
</feature>
<comment type="function">
    <text evidence="1">Part of the tripartite ATP-independent periplasmic (TRAP) transport system.</text>
</comment>
<keyword evidence="1" id="KW-0997">Cell inner membrane</keyword>
<accession>A0A844QGS5</accession>
<feature type="transmembrane region" description="Helical" evidence="2">
    <location>
        <begin position="143"/>
        <end position="162"/>
    </location>
</feature>
<dbReference type="Pfam" id="PF06808">
    <property type="entry name" value="DctM"/>
    <property type="match status" value="1"/>
</dbReference>
<dbReference type="PANTHER" id="PTHR43849">
    <property type="entry name" value="BLL3936 PROTEIN"/>
    <property type="match status" value="1"/>
</dbReference>
<feature type="transmembrane region" description="Helical" evidence="2">
    <location>
        <begin position="474"/>
        <end position="493"/>
    </location>
</feature>
<feature type="transmembrane region" description="Helical" evidence="2">
    <location>
        <begin position="407"/>
        <end position="433"/>
    </location>
</feature>
<organism evidence="4 5">
    <name type="scientific">Nitratireductor arenosus</name>
    <dbReference type="NCBI Taxonomy" id="2682096"/>
    <lineage>
        <taxon>Bacteria</taxon>
        <taxon>Pseudomonadati</taxon>
        <taxon>Pseudomonadota</taxon>
        <taxon>Alphaproteobacteria</taxon>
        <taxon>Hyphomicrobiales</taxon>
        <taxon>Phyllobacteriaceae</taxon>
        <taxon>Nitratireductor</taxon>
    </lineage>
</organism>
<dbReference type="GO" id="GO:0005886">
    <property type="term" value="C:plasma membrane"/>
    <property type="evidence" value="ECO:0007669"/>
    <property type="project" value="UniProtKB-SubCell"/>
</dbReference>
<feature type="transmembrane region" description="Helical" evidence="2">
    <location>
        <begin position="563"/>
        <end position="588"/>
    </location>
</feature>
<keyword evidence="1" id="KW-0813">Transport</keyword>
<evidence type="ECO:0000256" key="1">
    <source>
        <dbReference type="RuleBase" id="RU369079"/>
    </source>
</evidence>
<dbReference type="GO" id="GO:0022857">
    <property type="term" value="F:transmembrane transporter activity"/>
    <property type="evidence" value="ECO:0007669"/>
    <property type="project" value="UniProtKB-UniRule"/>
</dbReference>
<comment type="subcellular location">
    <subcellularLocation>
        <location evidence="1">Cell inner membrane</location>
        <topology evidence="1">Multi-pass membrane protein</topology>
    </subcellularLocation>
</comment>
<protein>
    <submittedName>
        <fullName evidence="4">TRAP transporter fused permease subunit</fullName>
    </submittedName>
</protein>
<evidence type="ECO:0000313" key="5">
    <source>
        <dbReference type="Proteomes" id="UP000463224"/>
    </source>
</evidence>
<dbReference type="InterPro" id="IPR010656">
    <property type="entry name" value="DctM"/>
</dbReference>
<feature type="domain" description="TRAP C4-dicarboxylate transport system permease DctM subunit" evidence="3">
    <location>
        <begin position="127"/>
        <end position="559"/>
    </location>
</feature>
<keyword evidence="5" id="KW-1185">Reference proteome</keyword>
<comment type="caution">
    <text evidence="4">The sequence shown here is derived from an EMBL/GenBank/DDBJ whole genome shotgun (WGS) entry which is preliminary data.</text>
</comment>
<feature type="transmembrane region" description="Helical" evidence="2">
    <location>
        <begin position="234"/>
        <end position="254"/>
    </location>
</feature>
<dbReference type="NCBIfam" id="TIGR02123">
    <property type="entry name" value="TRAP_fused"/>
    <property type="match status" value="1"/>
</dbReference>
<feature type="transmembrane region" description="Helical" evidence="2">
    <location>
        <begin position="197"/>
        <end position="222"/>
    </location>
</feature>
<sequence>MERQEENTVARERPSLGGIERILTFVVAVAVTAISVNHTFGLDFLVGYVLIESTAVMLIIGLLISTAFLVMPMRLFDNRTVSRAVDACLALVSLAVTVYLFVKADIIFEQGWEFAAPNDAKWIALVMWALCMECGRRAGGTPVFVVCLLLSAFPLVAAHLPSPFNGISQPLLDLAAYHVYGGESVFGLPSRTVATSLLGFIIFGVALQHTGAGAFFIDIAFALCGKYRGGPAKVAVVSSGLFGSLSGSAVANVMSTGTLTIPAMKRSGLSARMAGAVEACASTGGVLAPPVMGATAFVMASFLNVSYATIAIAATIPAFLYFFGMFVQIDAYAARTRLRGLDPSLMPEFRKVLREGWYYAAVIVALVLLILLTSLEEKAPYYATALLLVINQFNPRHRLDLRGVANLVTGIGIALAELAAIVASIGFVIGALFVSGVIGSLTNDLLALAGGNVYALLLMGAATCFILGMGMPITASYIFLAILLVPALTRLGIDPLAAHMFLLYYGAVSYITPPVAIAALTAATISNSGPIQTGFEAMRIGAIIYIIPFVFVFHPALLMDAPAFEILLAFATAVVGVTFVSCALQGYLPGAGVASGIAEWPARALALAAGLLLVLPSETVSAGYGVWSSLLVAAAAYGLGVILLRLEGRGRQPATAPTAPKPSPRKAS</sequence>
<keyword evidence="1" id="KW-1003">Cell membrane</keyword>
<dbReference type="AlphaFoldDB" id="A0A844QGS5"/>
<evidence type="ECO:0000256" key="2">
    <source>
        <dbReference type="SAM" id="Phobius"/>
    </source>
</evidence>
<feature type="transmembrane region" description="Helical" evidence="2">
    <location>
        <begin position="307"/>
        <end position="329"/>
    </location>
</feature>
<feature type="transmembrane region" description="Helical" evidence="2">
    <location>
        <begin position="46"/>
        <end position="71"/>
    </location>
</feature>
<evidence type="ECO:0000259" key="3">
    <source>
        <dbReference type="Pfam" id="PF06808"/>
    </source>
</evidence>
<feature type="transmembrane region" description="Helical" evidence="2">
    <location>
        <begin position="505"/>
        <end position="525"/>
    </location>
</feature>
<evidence type="ECO:0000313" key="4">
    <source>
        <dbReference type="EMBL" id="MVA98612.1"/>
    </source>
</evidence>
<feature type="transmembrane region" description="Helical" evidence="2">
    <location>
        <begin position="537"/>
        <end position="557"/>
    </location>
</feature>
<dbReference type="Proteomes" id="UP000463224">
    <property type="component" value="Unassembled WGS sequence"/>
</dbReference>
<reference evidence="4 5" key="1">
    <citation type="submission" date="2019-12" db="EMBL/GenBank/DDBJ databases">
        <title>Nitratireductor arenosus sp. nov., Isolated from sea sand, Jeju island, South Korea.</title>
        <authorList>
            <person name="Kim W."/>
        </authorList>
    </citation>
    <scope>NUCLEOTIDE SEQUENCE [LARGE SCALE GENOMIC DNA]</scope>
    <source>
        <strain evidence="4 5">CAU 1489</strain>
    </source>
</reference>
<keyword evidence="2" id="KW-1133">Transmembrane helix</keyword>
<gene>
    <name evidence="4" type="ORF">GN330_15295</name>
</gene>
<proteinExistence type="predicted"/>
<feature type="transmembrane region" description="Helical" evidence="2">
    <location>
        <begin position="622"/>
        <end position="644"/>
    </location>
</feature>
<feature type="transmembrane region" description="Helical" evidence="2">
    <location>
        <begin position="445"/>
        <end position="467"/>
    </location>
</feature>
<feature type="transmembrane region" description="Helical" evidence="2">
    <location>
        <begin position="21"/>
        <end position="40"/>
    </location>
</feature>
<dbReference type="InterPro" id="IPR011853">
    <property type="entry name" value="TRAP_DctM-Dct_fused"/>
</dbReference>
<feature type="transmembrane region" description="Helical" evidence="2">
    <location>
        <begin position="83"/>
        <end position="102"/>
    </location>
</feature>
<keyword evidence="2" id="KW-0472">Membrane</keyword>
<keyword evidence="2" id="KW-0812">Transmembrane</keyword>
<name>A0A844QGS5_9HYPH</name>
<dbReference type="PANTHER" id="PTHR43849:SF2">
    <property type="entry name" value="BLL3936 PROTEIN"/>
    <property type="match status" value="1"/>
</dbReference>